<reference evidence="4 5" key="1">
    <citation type="submission" date="2019-01" db="EMBL/GenBank/DDBJ databases">
        <title>Draft genome sequence of Psathyrella aberdarensis IHI B618.</title>
        <authorList>
            <person name="Buettner E."/>
            <person name="Kellner H."/>
        </authorList>
    </citation>
    <scope>NUCLEOTIDE SEQUENCE [LARGE SCALE GENOMIC DNA]</scope>
    <source>
        <strain evidence="4 5">IHI B618</strain>
    </source>
</reference>
<dbReference type="InterPro" id="IPR056884">
    <property type="entry name" value="NPHP3-like_N"/>
</dbReference>
<dbReference type="Proteomes" id="UP000290288">
    <property type="component" value="Unassembled WGS sequence"/>
</dbReference>
<dbReference type="STRING" id="2316362.A0A4Q2DMQ6"/>
<keyword evidence="5" id="KW-1185">Reference proteome</keyword>
<dbReference type="PANTHER" id="PTHR10039:SF17">
    <property type="entry name" value="FUNGAL STAND N-TERMINAL GOODBYE DOMAIN-CONTAINING PROTEIN-RELATED"/>
    <property type="match status" value="1"/>
</dbReference>
<evidence type="ECO:0000256" key="2">
    <source>
        <dbReference type="SAM" id="MobiDB-lite"/>
    </source>
</evidence>
<sequence length="763" mass="83597">MAEFTRSGRGDNRGLPDNPENTPISSRTTTPGTDGRRPSSRASGFRVWTGKKYDKGKAKLERSMHKAEKGVKSLFDRGKPKNEGEGETRPQDAGGSSEVQAIAMGTFKTALSIAVALIPEPFKGRAEALLKVVDLIEKANSNKEEVEILKKHCDLLGSSIINVVKGDNTTVLSKDLRDSVERLVTGIWTTLMAANQEKSTELIAYVLAEDDEVLKKANKSLDVLLHCFWIENHIAGTIVLADFLSTVQDQAGHFEEVAAKIMPCFEGTCSALLANVGHWMSGVGADGHNPPLYILDGIAGIGKSTVAITIAQRAADPKINCLGATFFFSRDQEDQKKSLGFVHTIAYQLACYHASYGQAIAAAITSNPEALDKVLTQQFNLLVAKPLYPLLEQRATPLVLVFDALDECIEPDATAVLSLLISSVSQLPNIKIFLTTRPELGLRSKYMDAPNANIFHLQEIEDLIVEQDISLYVNCSLSPSKIQEALGDSYDPCKQPAAEDKAKLAELSGKLFIFASTAVKFILDKQHLDPKSQLASLLDSPGSLSQLGGLYINVLESAKPVENPESWLSQFKIIVGAIVALQTPLSATALERLLDQGEGAIKATLENLHSILAPSGEGSAPTYRVHHKSFSDFITSSSCPSEFQIVEQEHHLGLAKYCLQVMNRQLKFNICQVPVPSEDQFKDLDDLLKKGLNTDHISKELQYALCYWANHLSKLYQMDSNLMALLDEFSKEHLMHWLEALAYIRQLDTAHTALEKALALLVC</sequence>
<proteinExistence type="predicted"/>
<feature type="region of interest" description="Disordered" evidence="2">
    <location>
        <begin position="1"/>
        <end position="96"/>
    </location>
</feature>
<dbReference type="InterPro" id="IPR007111">
    <property type="entry name" value="NACHT_NTPase"/>
</dbReference>
<dbReference type="SUPFAM" id="SSF52540">
    <property type="entry name" value="P-loop containing nucleoside triphosphate hydrolases"/>
    <property type="match status" value="1"/>
</dbReference>
<gene>
    <name evidence="4" type="ORF">EST38_g5261</name>
</gene>
<feature type="compositionally biased region" description="Basic and acidic residues" evidence="2">
    <location>
        <begin position="51"/>
        <end position="90"/>
    </location>
</feature>
<keyword evidence="1" id="KW-0677">Repeat</keyword>
<dbReference type="InterPro" id="IPR059179">
    <property type="entry name" value="MLKL-like_MCAfunc"/>
</dbReference>
<dbReference type="Pfam" id="PF24883">
    <property type="entry name" value="NPHP3_N"/>
    <property type="match status" value="1"/>
</dbReference>
<dbReference type="Gene3D" id="3.40.50.300">
    <property type="entry name" value="P-loop containing nucleotide triphosphate hydrolases"/>
    <property type="match status" value="1"/>
</dbReference>
<name>A0A4Q2DMQ6_9AGAR</name>
<protein>
    <recommendedName>
        <fullName evidence="3">NACHT domain-containing protein</fullName>
    </recommendedName>
</protein>
<dbReference type="EMBL" id="SDEE01000141">
    <property type="protein sequence ID" value="RXW20601.1"/>
    <property type="molecule type" value="Genomic_DNA"/>
</dbReference>
<organism evidence="4 5">
    <name type="scientific">Candolleomyces aberdarensis</name>
    <dbReference type="NCBI Taxonomy" id="2316362"/>
    <lineage>
        <taxon>Eukaryota</taxon>
        <taxon>Fungi</taxon>
        <taxon>Dikarya</taxon>
        <taxon>Basidiomycota</taxon>
        <taxon>Agaricomycotina</taxon>
        <taxon>Agaricomycetes</taxon>
        <taxon>Agaricomycetidae</taxon>
        <taxon>Agaricales</taxon>
        <taxon>Agaricineae</taxon>
        <taxon>Psathyrellaceae</taxon>
        <taxon>Candolleomyces</taxon>
    </lineage>
</organism>
<dbReference type="OrthoDB" id="3266532at2759"/>
<evidence type="ECO:0000256" key="1">
    <source>
        <dbReference type="ARBA" id="ARBA00022737"/>
    </source>
</evidence>
<feature type="compositionally biased region" description="Basic and acidic residues" evidence="2">
    <location>
        <begin position="1"/>
        <end position="14"/>
    </location>
</feature>
<dbReference type="CDD" id="cd21037">
    <property type="entry name" value="MLKL_NTD"/>
    <property type="match status" value="1"/>
</dbReference>
<accession>A0A4Q2DMQ6</accession>
<comment type="caution">
    <text evidence="4">The sequence shown here is derived from an EMBL/GenBank/DDBJ whole genome shotgun (WGS) entry which is preliminary data.</text>
</comment>
<dbReference type="PROSITE" id="PS50837">
    <property type="entry name" value="NACHT"/>
    <property type="match status" value="1"/>
</dbReference>
<evidence type="ECO:0000259" key="3">
    <source>
        <dbReference type="PROSITE" id="PS50837"/>
    </source>
</evidence>
<evidence type="ECO:0000313" key="4">
    <source>
        <dbReference type="EMBL" id="RXW20601.1"/>
    </source>
</evidence>
<dbReference type="InterPro" id="IPR027417">
    <property type="entry name" value="P-loop_NTPase"/>
</dbReference>
<evidence type="ECO:0000313" key="5">
    <source>
        <dbReference type="Proteomes" id="UP000290288"/>
    </source>
</evidence>
<feature type="domain" description="NACHT" evidence="3">
    <location>
        <begin position="291"/>
        <end position="438"/>
    </location>
</feature>
<dbReference type="PANTHER" id="PTHR10039">
    <property type="entry name" value="AMELOGENIN"/>
    <property type="match status" value="1"/>
</dbReference>
<dbReference type="AlphaFoldDB" id="A0A4Q2DMQ6"/>